<protein>
    <submittedName>
        <fullName evidence="1">Uncharacterized protein</fullName>
    </submittedName>
</protein>
<reference evidence="1" key="1">
    <citation type="submission" date="2019-08" db="EMBL/GenBank/DDBJ databases">
        <authorList>
            <person name="Kucharzyk K."/>
            <person name="Murdoch R.W."/>
            <person name="Higgins S."/>
            <person name="Loffler F."/>
        </authorList>
    </citation>
    <scope>NUCLEOTIDE SEQUENCE</scope>
</reference>
<dbReference type="AlphaFoldDB" id="A0A645FNR9"/>
<accession>A0A645FNR9</accession>
<gene>
    <name evidence="1" type="ORF">SDC9_162677</name>
</gene>
<sequence>MMLFKISDVQMRINFFFCDKSFHQAANMYIDADQRFILEGNAQFFLNQAGSFNYEVNQLARFKNCYKTDQILQGEIPYQIIFKLIKFIGFQKLRQYSLNSGNRVDHIFNGNEFIILYIRIECSKNKQNIVGFKQMIPIIFGNNIDIIDGH</sequence>
<name>A0A645FNR9_9ZZZZ</name>
<dbReference type="EMBL" id="VSSQ01062094">
    <property type="protein sequence ID" value="MPN15346.1"/>
    <property type="molecule type" value="Genomic_DNA"/>
</dbReference>
<proteinExistence type="predicted"/>
<organism evidence="1">
    <name type="scientific">bioreactor metagenome</name>
    <dbReference type="NCBI Taxonomy" id="1076179"/>
    <lineage>
        <taxon>unclassified sequences</taxon>
        <taxon>metagenomes</taxon>
        <taxon>ecological metagenomes</taxon>
    </lineage>
</organism>
<comment type="caution">
    <text evidence="1">The sequence shown here is derived from an EMBL/GenBank/DDBJ whole genome shotgun (WGS) entry which is preliminary data.</text>
</comment>
<evidence type="ECO:0000313" key="1">
    <source>
        <dbReference type="EMBL" id="MPN15346.1"/>
    </source>
</evidence>